<reference evidence="3" key="1">
    <citation type="journal article" date="2019" name="Int. J. Syst. Evol. Microbiol.">
        <title>The Global Catalogue of Microorganisms (GCM) 10K type strain sequencing project: providing services to taxonomists for standard genome sequencing and annotation.</title>
        <authorList>
            <consortium name="The Broad Institute Genomics Platform"/>
            <consortium name="The Broad Institute Genome Sequencing Center for Infectious Disease"/>
            <person name="Wu L."/>
            <person name="Ma J."/>
        </authorList>
    </citation>
    <scope>NUCLEOTIDE SEQUENCE [LARGE SCALE GENOMIC DNA]</scope>
    <source>
        <strain evidence="3">JCM 14046</strain>
    </source>
</reference>
<dbReference type="InterPro" id="IPR058807">
    <property type="entry name" value="ScoMcrA_N"/>
</dbReference>
<feature type="domain" description="ScoMcrA-like N-terminal head" evidence="1">
    <location>
        <begin position="5"/>
        <end position="89"/>
    </location>
</feature>
<protein>
    <recommendedName>
        <fullName evidence="1">ScoMcrA-like N-terminal head domain-containing protein</fullName>
    </recommendedName>
</protein>
<evidence type="ECO:0000313" key="2">
    <source>
        <dbReference type="EMBL" id="GAA1928670.1"/>
    </source>
</evidence>
<name>A0ABP5B2S3_9ACTN</name>
<proteinExistence type="predicted"/>
<dbReference type="Proteomes" id="UP001501612">
    <property type="component" value="Unassembled WGS sequence"/>
</dbReference>
<dbReference type="EMBL" id="BAAAMY010000010">
    <property type="protein sequence ID" value="GAA1928670.1"/>
    <property type="molecule type" value="Genomic_DNA"/>
</dbReference>
<comment type="caution">
    <text evidence="2">The sequence shown here is derived from an EMBL/GenBank/DDBJ whole genome shotgun (WGS) entry which is preliminary data.</text>
</comment>
<evidence type="ECO:0000313" key="3">
    <source>
        <dbReference type="Proteomes" id="UP001501612"/>
    </source>
</evidence>
<dbReference type="Pfam" id="PF26345">
    <property type="entry name" value="ScoMcrA_N"/>
    <property type="match status" value="1"/>
</dbReference>
<organism evidence="2 3">
    <name type="scientific">Nocardioides lentus</name>
    <dbReference type="NCBI Taxonomy" id="338077"/>
    <lineage>
        <taxon>Bacteria</taxon>
        <taxon>Bacillati</taxon>
        <taxon>Actinomycetota</taxon>
        <taxon>Actinomycetes</taxon>
        <taxon>Propionibacteriales</taxon>
        <taxon>Nocardioidaceae</taxon>
        <taxon>Nocardioides</taxon>
    </lineage>
</organism>
<evidence type="ECO:0000259" key="1">
    <source>
        <dbReference type="Pfam" id="PF26345"/>
    </source>
</evidence>
<sequence length="272" mass="29131">MTFDEVKPEHVLRALKEYDELGGDVFLAKYGFGRATDYLLVHDGRDYDSKAVLGAAQGHAVGRPATHDQFSGGRTGAAKVLEDLGFEVVRGSSRDVADVGPVEAQAAWAAAAREVLIDAARRYHSITTYRELADEVQSRSGVTTSQLMHHWIGDVLLQVARENAEKSEPALMALCVDARGRVGPGYAKAVEATTGAPPSEPDTHAAQERLRCHQFFGAPDLPSNGGRVAHTPQVARARDRVAKAAAPAMRPPQVCPRCHMAIPATGVCDQCG</sequence>
<gene>
    <name evidence="2" type="ORF">GCM10009737_33200</name>
</gene>
<keyword evidence="3" id="KW-1185">Reference proteome</keyword>
<accession>A0ABP5B2S3</accession>